<dbReference type="PANTHER" id="PTHR35167:SF12">
    <property type="match status" value="1"/>
</dbReference>
<organism evidence="2 3">
    <name type="scientific">Quillaja saponaria</name>
    <name type="common">Soap bark tree</name>
    <dbReference type="NCBI Taxonomy" id="32244"/>
    <lineage>
        <taxon>Eukaryota</taxon>
        <taxon>Viridiplantae</taxon>
        <taxon>Streptophyta</taxon>
        <taxon>Embryophyta</taxon>
        <taxon>Tracheophyta</taxon>
        <taxon>Spermatophyta</taxon>
        <taxon>Magnoliopsida</taxon>
        <taxon>eudicotyledons</taxon>
        <taxon>Gunneridae</taxon>
        <taxon>Pentapetalae</taxon>
        <taxon>rosids</taxon>
        <taxon>fabids</taxon>
        <taxon>Fabales</taxon>
        <taxon>Quillajaceae</taxon>
        <taxon>Quillaja</taxon>
    </lineage>
</organism>
<dbReference type="Proteomes" id="UP001163823">
    <property type="component" value="Chromosome 13"/>
</dbReference>
<reference evidence="2" key="1">
    <citation type="journal article" date="2023" name="Science">
        <title>Elucidation of the pathway for biosynthesis of saponin adjuvants from the soapbark tree.</title>
        <authorList>
            <person name="Reed J."/>
            <person name="Orme A."/>
            <person name="El-Demerdash A."/>
            <person name="Owen C."/>
            <person name="Martin L.B.B."/>
            <person name="Misra R.C."/>
            <person name="Kikuchi S."/>
            <person name="Rejzek M."/>
            <person name="Martin A.C."/>
            <person name="Harkess A."/>
            <person name="Leebens-Mack J."/>
            <person name="Louveau T."/>
            <person name="Stephenson M.J."/>
            <person name="Osbourn A."/>
        </authorList>
    </citation>
    <scope>NUCLEOTIDE SEQUENCE</scope>
    <source>
        <strain evidence="2">S10</strain>
    </source>
</reference>
<comment type="caution">
    <text evidence="2">The sequence shown here is derived from an EMBL/GenBank/DDBJ whole genome shotgun (WGS) entry which is preliminary data.</text>
</comment>
<name>A0AAD7KUB3_QUISA</name>
<dbReference type="KEGG" id="qsa:O6P43_030382"/>
<gene>
    <name evidence="2" type="ORF">O6P43_030382</name>
</gene>
<feature type="region of interest" description="Disordered" evidence="1">
    <location>
        <begin position="1"/>
        <end position="72"/>
    </location>
</feature>
<evidence type="ECO:0000313" key="2">
    <source>
        <dbReference type="EMBL" id="KAJ7945301.1"/>
    </source>
</evidence>
<dbReference type="EMBL" id="JARAOO010000013">
    <property type="protein sequence ID" value="KAJ7945301.1"/>
    <property type="molecule type" value="Genomic_DNA"/>
</dbReference>
<accession>A0AAD7KUB3</accession>
<dbReference type="AlphaFoldDB" id="A0AAD7KUB3"/>
<sequence>MAESHSSCKSTTETQKALTDMDMVAVQQLMQLSDEDNNNNSSKKKNTRRIDNDHDDEEVDQEKTSIEVSCRSKKQRRYRSLVNIYMETRPMNAAAGRYEKTVRV</sequence>
<feature type="compositionally biased region" description="Polar residues" evidence="1">
    <location>
        <begin position="1"/>
        <end position="17"/>
    </location>
</feature>
<keyword evidence="3" id="KW-1185">Reference proteome</keyword>
<dbReference type="PANTHER" id="PTHR35167">
    <property type="entry name" value="OS05G0216466 PROTEIN"/>
    <property type="match status" value="1"/>
</dbReference>
<evidence type="ECO:0000256" key="1">
    <source>
        <dbReference type="SAM" id="MobiDB-lite"/>
    </source>
</evidence>
<evidence type="ECO:0000313" key="3">
    <source>
        <dbReference type="Proteomes" id="UP001163823"/>
    </source>
</evidence>
<proteinExistence type="predicted"/>
<protein>
    <submittedName>
        <fullName evidence="2">Uncharacterized protein</fullName>
    </submittedName>
</protein>